<dbReference type="RefSeq" id="WP_111869463.1">
    <property type="nucleotide sequence ID" value="NZ_QLYX01000009.1"/>
</dbReference>
<comment type="caution">
    <text evidence="2">The sequence shown here is derived from an EMBL/GenBank/DDBJ whole genome shotgun (WGS) entry which is preliminary data.</text>
</comment>
<dbReference type="OrthoDB" id="3436275at2"/>
<sequence>MDGVFPPAGALLLDLAGFLARADELWDSLGERVVKLERRQSYQEPGNPSYEALVAGDWDRAVELAAHTHDDDKATYDELRDKGVHFLRLRVVEPPTSEYVRWEFEHYRVTARLGEDIRVVEQADIADLDRSTGLSDFLLFDETAVLIHDYGTDGILCGGWLSCDPALIGRVAALVDSIIEVAEPFEDYLARVPRE</sequence>
<protein>
    <recommendedName>
        <fullName evidence="1">DUF6879 domain-containing protein</fullName>
    </recommendedName>
</protein>
<dbReference type="InterPro" id="IPR049244">
    <property type="entry name" value="DUF6879"/>
</dbReference>
<gene>
    <name evidence="2" type="ORF">DPM19_19885</name>
</gene>
<feature type="domain" description="DUF6879" evidence="1">
    <location>
        <begin position="22"/>
        <end position="190"/>
    </location>
</feature>
<dbReference type="Proteomes" id="UP000251891">
    <property type="component" value="Unassembled WGS sequence"/>
</dbReference>
<dbReference type="AlphaFoldDB" id="A0A365H2R2"/>
<accession>A0A365H2R2</accession>
<dbReference type="EMBL" id="QLYX01000009">
    <property type="protein sequence ID" value="RAY13339.1"/>
    <property type="molecule type" value="Genomic_DNA"/>
</dbReference>
<evidence type="ECO:0000259" key="1">
    <source>
        <dbReference type="Pfam" id="PF21806"/>
    </source>
</evidence>
<evidence type="ECO:0000313" key="3">
    <source>
        <dbReference type="Proteomes" id="UP000251891"/>
    </source>
</evidence>
<dbReference type="Pfam" id="PF21806">
    <property type="entry name" value="DUF6879"/>
    <property type="match status" value="1"/>
</dbReference>
<proteinExistence type="predicted"/>
<keyword evidence="3" id="KW-1185">Reference proteome</keyword>
<reference evidence="2 3" key="1">
    <citation type="submission" date="2018-06" db="EMBL/GenBank/DDBJ databases">
        <title>Actinomadura craniellae sp. nov. isolated from marine sponge Craniella sp.</title>
        <authorList>
            <person name="Li L."/>
            <person name="Xu Q.H."/>
            <person name="Lin H.W."/>
            <person name="Lu Y.H."/>
        </authorList>
    </citation>
    <scope>NUCLEOTIDE SEQUENCE [LARGE SCALE GENOMIC DNA]</scope>
    <source>
        <strain evidence="2 3">LHW63021</strain>
    </source>
</reference>
<organism evidence="2 3">
    <name type="scientific">Actinomadura craniellae</name>
    <dbReference type="NCBI Taxonomy" id="2231787"/>
    <lineage>
        <taxon>Bacteria</taxon>
        <taxon>Bacillati</taxon>
        <taxon>Actinomycetota</taxon>
        <taxon>Actinomycetes</taxon>
        <taxon>Streptosporangiales</taxon>
        <taxon>Thermomonosporaceae</taxon>
        <taxon>Actinomadura</taxon>
    </lineage>
</organism>
<evidence type="ECO:0000313" key="2">
    <source>
        <dbReference type="EMBL" id="RAY13339.1"/>
    </source>
</evidence>
<name>A0A365H2R2_9ACTN</name>